<dbReference type="AlphaFoldDB" id="A0AA41WY54"/>
<proteinExistence type="predicted"/>
<feature type="region of interest" description="Disordered" evidence="2">
    <location>
        <begin position="37"/>
        <end position="76"/>
    </location>
</feature>
<accession>A0AA41WY54</accession>
<dbReference type="EMBL" id="JANATA010000010">
    <property type="protein sequence ID" value="MCP3428689.1"/>
    <property type="molecule type" value="Genomic_DNA"/>
</dbReference>
<dbReference type="RefSeq" id="WP_254100208.1">
    <property type="nucleotide sequence ID" value="NZ_JANATA010000010.1"/>
</dbReference>
<dbReference type="EC" id="2.1.1.107" evidence="4"/>
<dbReference type="Proteomes" id="UP001165413">
    <property type="component" value="Unassembled WGS sequence"/>
</dbReference>
<evidence type="ECO:0000313" key="5">
    <source>
        <dbReference type="Proteomes" id="UP001165413"/>
    </source>
</evidence>
<keyword evidence="4" id="KW-0808">Transferase</keyword>
<name>A0AA41WY54_9ALTE</name>
<dbReference type="GO" id="GO:0004851">
    <property type="term" value="F:uroporphyrin-III C-methyltransferase activity"/>
    <property type="evidence" value="ECO:0007669"/>
    <property type="project" value="UniProtKB-EC"/>
</dbReference>
<dbReference type="GO" id="GO:0032259">
    <property type="term" value="P:methylation"/>
    <property type="evidence" value="ECO:0007669"/>
    <property type="project" value="UniProtKB-KW"/>
</dbReference>
<comment type="caution">
    <text evidence="4">The sequence shown here is derived from an EMBL/GenBank/DDBJ whole genome shotgun (WGS) entry which is preliminary data.</text>
</comment>
<protein>
    <submittedName>
        <fullName evidence="4">Uroporphyrinogen-III C-methyltransferase</fullName>
        <ecNumber evidence="4">2.1.1.107</ecNumber>
    </submittedName>
</protein>
<feature type="compositionally biased region" description="Basic and acidic residues" evidence="2">
    <location>
        <begin position="9"/>
        <end position="23"/>
    </location>
</feature>
<dbReference type="InterPro" id="IPR007470">
    <property type="entry name" value="HemX"/>
</dbReference>
<feature type="transmembrane region" description="Helical" evidence="3">
    <location>
        <begin position="92"/>
        <end position="114"/>
    </location>
</feature>
<dbReference type="PANTHER" id="PTHR38043">
    <property type="entry name" value="PROTEIN HEMX"/>
    <property type="match status" value="1"/>
</dbReference>
<evidence type="ECO:0000256" key="3">
    <source>
        <dbReference type="SAM" id="Phobius"/>
    </source>
</evidence>
<dbReference type="PANTHER" id="PTHR38043:SF1">
    <property type="entry name" value="PROTEIN HEMX"/>
    <property type="match status" value="1"/>
</dbReference>
<keyword evidence="4" id="KW-0489">Methyltransferase</keyword>
<evidence type="ECO:0000313" key="4">
    <source>
        <dbReference type="EMBL" id="MCP3428689.1"/>
    </source>
</evidence>
<reference evidence="4" key="1">
    <citation type="submission" date="2022-07" db="EMBL/GenBank/DDBJ databases">
        <title>Characterization of the Novel Bacterium Alteromonas immobilis LMIT006 and Alteromonas gregis LMIT007.</title>
        <authorList>
            <person name="Lin X."/>
        </authorList>
    </citation>
    <scope>NUCLEOTIDE SEQUENCE</scope>
    <source>
        <strain evidence="4">LMIT007</strain>
    </source>
</reference>
<feature type="coiled-coil region" evidence="1">
    <location>
        <begin position="120"/>
        <end position="161"/>
    </location>
</feature>
<keyword evidence="3" id="KW-1133">Transmembrane helix</keyword>
<gene>
    <name evidence="4" type="ORF">NLF92_06995</name>
</gene>
<feature type="compositionally biased region" description="Polar residues" evidence="2">
    <location>
        <begin position="42"/>
        <end position="73"/>
    </location>
</feature>
<keyword evidence="3" id="KW-0472">Membrane</keyword>
<evidence type="ECO:0000256" key="2">
    <source>
        <dbReference type="SAM" id="MobiDB-lite"/>
    </source>
</evidence>
<evidence type="ECO:0000256" key="1">
    <source>
        <dbReference type="SAM" id="Coils"/>
    </source>
</evidence>
<sequence>MTTNAQGPAEDKKPKSEAPIDGEAKVVKTIAADDAISSDSSNLDSTRPNTTAKTESDNSKVTQSKAKTSSVNRQEPAEIEVEVIKKHGHKGIWFFTVINFFILIAILAGGYWYWMNYLQAERIDPKVQNLENQYSQLQNNLSQIEAALSQAQNVLGEQNAELVALAQADQTSASQFSALAQQVQLNQLTGEGLSKRIADVAGRRPSDWLLAEADYLVKLAGKKLYLEEDVKSAIMLLKSADVRIADLADPSLLPVRALIAKDIQTLQQVNDVASTSIALTISALIAQVNTLPLDTLKLPDPVQEAQQSNVSSDISNWQANLKASWDAIVKDFVSVEKRSAQVQPFMSTKQQWLAREELKFALLNAQNAILQNENALFVQSLQMGLDTVVTHYDLENQGVEAYMQSIQDLISTDTKKVIPAQLDSQQPLAEVIDQRIQTLFAGGQ</sequence>
<keyword evidence="1" id="KW-0175">Coiled coil</keyword>
<keyword evidence="5" id="KW-1185">Reference proteome</keyword>
<dbReference type="Pfam" id="PF04375">
    <property type="entry name" value="HemX"/>
    <property type="match status" value="1"/>
</dbReference>
<organism evidence="4 5">
    <name type="scientific">Opacimonas viscosa</name>
    <dbReference type="NCBI Taxonomy" id="2961944"/>
    <lineage>
        <taxon>Bacteria</taxon>
        <taxon>Pseudomonadati</taxon>
        <taxon>Pseudomonadota</taxon>
        <taxon>Gammaproteobacteria</taxon>
        <taxon>Alteromonadales</taxon>
        <taxon>Alteromonadaceae</taxon>
        <taxon>Opacimonas</taxon>
    </lineage>
</organism>
<keyword evidence="3" id="KW-0812">Transmembrane</keyword>
<feature type="region of interest" description="Disordered" evidence="2">
    <location>
        <begin position="1"/>
        <end position="23"/>
    </location>
</feature>